<proteinExistence type="predicted"/>
<protein>
    <submittedName>
        <fullName evidence="1">Uncharacterized protein</fullName>
    </submittedName>
</protein>
<accession>A0A1C3UKL6</accession>
<organism evidence="1 2">
    <name type="scientific">Rhizobium hainanense</name>
    <dbReference type="NCBI Taxonomy" id="52131"/>
    <lineage>
        <taxon>Bacteria</taxon>
        <taxon>Pseudomonadati</taxon>
        <taxon>Pseudomonadota</taxon>
        <taxon>Alphaproteobacteria</taxon>
        <taxon>Hyphomicrobiales</taxon>
        <taxon>Rhizobiaceae</taxon>
        <taxon>Rhizobium/Agrobacterium group</taxon>
        <taxon>Rhizobium</taxon>
    </lineage>
</organism>
<dbReference type="EMBL" id="FMAC01000002">
    <property type="protein sequence ID" value="SCB15964.1"/>
    <property type="molecule type" value="Genomic_DNA"/>
</dbReference>
<gene>
    <name evidence="1" type="ORF">GA0061100_102484</name>
</gene>
<evidence type="ECO:0000313" key="2">
    <source>
        <dbReference type="Proteomes" id="UP000186228"/>
    </source>
</evidence>
<evidence type="ECO:0000313" key="1">
    <source>
        <dbReference type="EMBL" id="SCB15964.1"/>
    </source>
</evidence>
<name>A0A1C3UKL6_9HYPH</name>
<sequence length="41" mass="4646">MDMNMHREALCRPDALGDLDETGIYDGKVEPLRTKALREQG</sequence>
<reference evidence="2" key="1">
    <citation type="submission" date="2016-08" db="EMBL/GenBank/DDBJ databases">
        <authorList>
            <person name="Varghese N."/>
            <person name="Submissions Spin"/>
        </authorList>
    </citation>
    <scope>NUCLEOTIDE SEQUENCE [LARGE SCALE GENOMIC DNA]</scope>
    <source>
        <strain evidence="2">CCBAU 57015</strain>
    </source>
</reference>
<dbReference type="AlphaFoldDB" id="A0A1C3UKL6"/>
<dbReference type="Proteomes" id="UP000186228">
    <property type="component" value="Unassembled WGS sequence"/>
</dbReference>
<keyword evidence="2" id="KW-1185">Reference proteome</keyword>